<dbReference type="Gene3D" id="3.60.15.10">
    <property type="entry name" value="Ribonuclease Z/Hydroxyacylglutathione hydrolase-like"/>
    <property type="match status" value="1"/>
</dbReference>
<dbReference type="PANTHER" id="PTHR42951">
    <property type="entry name" value="METALLO-BETA-LACTAMASE DOMAIN-CONTAINING"/>
    <property type="match status" value="1"/>
</dbReference>
<accession>A0A3B1AFY2</accession>
<keyword evidence="2" id="KW-0378">Hydrolase</keyword>
<dbReference type="PANTHER" id="PTHR42951:SF20">
    <property type="entry name" value="BETA LACTAMASE"/>
    <property type="match status" value="1"/>
</dbReference>
<protein>
    <submittedName>
        <fullName evidence="2">MBL-fold metallo-hydrolase superfamily</fullName>
    </submittedName>
</protein>
<evidence type="ECO:0000259" key="1">
    <source>
        <dbReference type="SMART" id="SM00849"/>
    </source>
</evidence>
<reference evidence="2" key="1">
    <citation type="submission" date="2018-06" db="EMBL/GenBank/DDBJ databases">
        <authorList>
            <person name="Zhirakovskaya E."/>
        </authorList>
    </citation>
    <scope>NUCLEOTIDE SEQUENCE</scope>
</reference>
<dbReference type="InterPro" id="IPR001279">
    <property type="entry name" value="Metallo-B-lactamas"/>
</dbReference>
<evidence type="ECO:0000313" key="2">
    <source>
        <dbReference type="EMBL" id="VAW97189.1"/>
    </source>
</evidence>
<organism evidence="2">
    <name type="scientific">hydrothermal vent metagenome</name>
    <dbReference type="NCBI Taxonomy" id="652676"/>
    <lineage>
        <taxon>unclassified sequences</taxon>
        <taxon>metagenomes</taxon>
        <taxon>ecological metagenomes</taxon>
    </lineage>
</organism>
<dbReference type="EMBL" id="UOFR01000044">
    <property type="protein sequence ID" value="VAW97189.1"/>
    <property type="molecule type" value="Genomic_DNA"/>
</dbReference>
<gene>
    <name evidence="2" type="ORF">MNBD_GAMMA21-1706</name>
</gene>
<dbReference type="SMART" id="SM00849">
    <property type="entry name" value="Lactamase_B"/>
    <property type="match status" value="1"/>
</dbReference>
<name>A0A3B1AFY2_9ZZZZ</name>
<dbReference type="InterPro" id="IPR036866">
    <property type="entry name" value="RibonucZ/Hydroxyglut_hydro"/>
</dbReference>
<dbReference type="InterPro" id="IPR050855">
    <property type="entry name" value="NDM-1-like"/>
</dbReference>
<dbReference type="SUPFAM" id="SSF56281">
    <property type="entry name" value="Metallo-hydrolase/oxidoreductase"/>
    <property type="match status" value="1"/>
</dbReference>
<dbReference type="CDD" id="cd16282">
    <property type="entry name" value="metallo-hydrolase-like_MBL-fold"/>
    <property type="match status" value="1"/>
</dbReference>
<dbReference type="AlphaFoldDB" id="A0A3B1AFY2"/>
<dbReference type="GO" id="GO:0016787">
    <property type="term" value="F:hydrolase activity"/>
    <property type="evidence" value="ECO:0007669"/>
    <property type="project" value="UniProtKB-KW"/>
</dbReference>
<dbReference type="Pfam" id="PF00753">
    <property type="entry name" value="Lactamase_B"/>
    <property type="match status" value="1"/>
</dbReference>
<proteinExistence type="predicted"/>
<sequence>MSFINIVIFSVSLFSFSISAKAEPELSTSYPDVDVVFKAIKVSNHVYFVQGQAGAATKNKGFISNSGFVITKEGVVVFDALGTPSLAVKLFNEIRKVTDKPIKYVVVSHYHADHIYGLQVFKELGAKIIAPQGARVYLGSDLAENLLATRRSELKPWIDDTTHIVSPDEYINKYHQFSLGGIDFKLTPLGNAHSEGDLTMLVAPDNVLFSGDLIFEGRIPFIGRANIFNWLKELDNMRNVNVSAVLPGHGPLAKDPNALVKSTYNYLSLLKDNMQKAVEDWIPFAKAYEKIDWGEYMFQPAFDEANRRNAYNVYLFMEQNLP</sequence>
<feature type="domain" description="Metallo-beta-lactamase" evidence="1">
    <location>
        <begin position="63"/>
        <end position="249"/>
    </location>
</feature>